<evidence type="ECO:0000313" key="1">
    <source>
        <dbReference type="EMBL" id="CAG9320100.1"/>
    </source>
</evidence>
<dbReference type="AlphaFoldDB" id="A0AAU9J4E0"/>
<dbReference type="Proteomes" id="UP001162131">
    <property type="component" value="Unassembled WGS sequence"/>
</dbReference>
<proteinExistence type="predicted"/>
<accession>A0AAU9J4E0</accession>
<evidence type="ECO:0000313" key="2">
    <source>
        <dbReference type="Proteomes" id="UP001162131"/>
    </source>
</evidence>
<dbReference type="EMBL" id="CAJZBQ010000024">
    <property type="protein sequence ID" value="CAG9320100.1"/>
    <property type="molecule type" value="Genomic_DNA"/>
</dbReference>
<gene>
    <name evidence="1" type="ORF">BSTOLATCC_MIC25336</name>
</gene>
<name>A0AAU9J4E0_9CILI</name>
<comment type="caution">
    <text evidence="1">The sequence shown here is derived from an EMBL/GenBank/DDBJ whole genome shotgun (WGS) entry which is preliminary data.</text>
</comment>
<protein>
    <submittedName>
        <fullName evidence="1">Uncharacterized protein</fullName>
    </submittedName>
</protein>
<organism evidence="1 2">
    <name type="scientific">Blepharisma stoltei</name>
    <dbReference type="NCBI Taxonomy" id="1481888"/>
    <lineage>
        <taxon>Eukaryota</taxon>
        <taxon>Sar</taxon>
        <taxon>Alveolata</taxon>
        <taxon>Ciliophora</taxon>
        <taxon>Postciliodesmatophora</taxon>
        <taxon>Heterotrichea</taxon>
        <taxon>Heterotrichida</taxon>
        <taxon>Blepharismidae</taxon>
        <taxon>Blepharisma</taxon>
    </lineage>
</organism>
<keyword evidence="2" id="KW-1185">Reference proteome</keyword>
<sequence>MDEALNSFRSLLSEFSQDDNTAKENLINSYTALAYSVKKPEDITEEFILALHQFADLDIAFPQFFGFCGYDILEPTILLQIIAFDNKTEPLGTISNLIGIKSRPKELQIQLNAIASYLRSNSEEHPLEQFSASLQNEREDVLNTFKTVILFYVPYILQNLSNKDLSRSLEEFKYLWNFFDKDINIYNNFLSSESMLQFLNVIKARKIDLKKEAYNQSLNLLLTFAAFYEKAGISQENKEIVIDLIEEICGSYMMIINNWINKETVTQNFSDGLSVLTEEVSCKRAMKFPLILSPLRRLQIFLPIVSASAKSLPNTFLNVTSHCLYHFNEKFGNVASPTLLVPKKVSSEDICVAFLDVAGGMFEAKLRNDILKLFEQFLEKFQRHHYINILKNTIIIYPHDRAKGMLIDYLTKDLTKGFAVGYEKYIEIIKETLALRPLLDYLDSYLAAISLYKILVGKLKDMGMRQDLGVKPLLEEIYKELSTLYDVDRSQHKVGLVLWSIKDAEELDKPLFKRVPKNNK</sequence>
<reference evidence="1" key="1">
    <citation type="submission" date="2021-09" db="EMBL/GenBank/DDBJ databases">
        <authorList>
            <consortium name="AG Swart"/>
            <person name="Singh M."/>
            <person name="Singh A."/>
            <person name="Seah K."/>
            <person name="Emmerich C."/>
        </authorList>
    </citation>
    <scope>NUCLEOTIDE SEQUENCE</scope>
    <source>
        <strain evidence="1">ATCC30299</strain>
    </source>
</reference>